<evidence type="ECO:0000256" key="6">
    <source>
        <dbReference type="ARBA" id="ARBA00023136"/>
    </source>
</evidence>
<evidence type="ECO:0000313" key="11">
    <source>
        <dbReference type="Proteomes" id="UP000595897"/>
    </source>
</evidence>
<feature type="transmembrane region" description="Helical" evidence="8">
    <location>
        <begin position="354"/>
        <end position="374"/>
    </location>
</feature>
<proteinExistence type="predicted"/>
<feature type="transmembrane region" description="Helical" evidence="8">
    <location>
        <begin position="119"/>
        <end position="142"/>
    </location>
</feature>
<evidence type="ECO:0000256" key="2">
    <source>
        <dbReference type="ARBA" id="ARBA00022448"/>
    </source>
</evidence>
<dbReference type="InterPro" id="IPR004841">
    <property type="entry name" value="AA-permease/SLC12A_dom"/>
</dbReference>
<comment type="subcellular location">
    <subcellularLocation>
        <location evidence="1">Membrane</location>
        <topology evidence="1">Multi-pass membrane protein</topology>
    </subcellularLocation>
</comment>
<dbReference type="PANTHER" id="PTHR43495">
    <property type="entry name" value="GABA PERMEASE"/>
    <property type="match status" value="1"/>
</dbReference>
<reference evidence="10 11" key="1">
    <citation type="submission" date="2020-11" db="EMBL/GenBank/DDBJ databases">
        <title>Draft genome sequencing of a Lachnospiraceae strain isolated from anoxic soil subjected to BSD treatment.</title>
        <authorList>
            <person name="Uek A."/>
            <person name="Tonouchi A."/>
        </authorList>
    </citation>
    <scope>NUCLEOTIDE SEQUENCE [LARGE SCALE GENOMIC DNA]</scope>
    <source>
        <strain evidence="10 11">TB5</strain>
    </source>
</reference>
<dbReference type="Pfam" id="PF00324">
    <property type="entry name" value="AA_permease"/>
    <property type="match status" value="1"/>
</dbReference>
<evidence type="ECO:0000256" key="5">
    <source>
        <dbReference type="ARBA" id="ARBA00022989"/>
    </source>
</evidence>
<keyword evidence="5 8" id="KW-1133">Transmembrane helix</keyword>
<evidence type="ECO:0000256" key="4">
    <source>
        <dbReference type="ARBA" id="ARBA00022970"/>
    </source>
</evidence>
<dbReference type="KEGG" id="ahb:bsdtb5_07230"/>
<feature type="transmembrane region" description="Helical" evidence="8">
    <location>
        <begin position="332"/>
        <end position="348"/>
    </location>
</feature>
<evidence type="ECO:0000259" key="9">
    <source>
        <dbReference type="Pfam" id="PF00324"/>
    </source>
</evidence>
<dbReference type="Proteomes" id="UP000595897">
    <property type="component" value="Chromosome"/>
</dbReference>
<gene>
    <name evidence="10" type="primary">gabP</name>
    <name evidence="10" type="ORF">bsdtb5_07230</name>
</gene>
<dbReference type="EMBL" id="AP024169">
    <property type="protein sequence ID" value="BCN29428.1"/>
    <property type="molecule type" value="Genomic_DNA"/>
</dbReference>
<feature type="transmembrane region" description="Helical" evidence="8">
    <location>
        <begin position="394"/>
        <end position="415"/>
    </location>
</feature>
<dbReference type="RefSeq" id="WP_330611926.1">
    <property type="nucleotide sequence ID" value="NZ_AP024169.1"/>
</dbReference>
<keyword evidence="2" id="KW-0813">Transport</keyword>
<dbReference type="Gene3D" id="1.20.1740.10">
    <property type="entry name" value="Amino acid/polyamine transporter I"/>
    <property type="match status" value="1"/>
</dbReference>
<protein>
    <submittedName>
        <fullName evidence="10">GABA permease</fullName>
    </submittedName>
</protein>
<dbReference type="GO" id="GO:0016020">
    <property type="term" value="C:membrane"/>
    <property type="evidence" value="ECO:0007669"/>
    <property type="project" value="UniProtKB-SubCell"/>
</dbReference>
<dbReference type="PANTHER" id="PTHR43495:SF5">
    <property type="entry name" value="GAMMA-AMINOBUTYRIC ACID PERMEASE"/>
    <property type="match status" value="1"/>
</dbReference>
<evidence type="ECO:0000256" key="3">
    <source>
        <dbReference type="ARBA" id="ARBA00022692"/>
    </source>
</evidence>
<feature type="transmembrane region" description="Helical" evidence="8">
    <location>
        <begin position="421"/>
        <end position="440"/>
    </location>
</feature>
<evidence type="ECO:0000256" key="1">
    <source>
        <dbReference type="ARBA" id="ARBA00004141"/>
    </source>
</evidence>
<dbReference type="GO" id="GO:0006865">
    <property type="term" value="P:amino acid transport"/>
    <property type="evidence" value="ECO:0007669"/>
    <property type="project" value="UniProtKB-KW"/>
</dbReference>
<feature type="region of interest" description="Disordered" evidence="7">
    <location>
        <begin position="473"/>
        <end position="498"/>
    </location>
</feature>
<keyword evidence="3 8" id="KW-0812">Transmembrane</keyword>
<dbReference type="PIRSF" id="PIRSF006060">
    <property type="entry name" value="AA_transporter"/>
    <property type="match status" value="1"/>
</dbReference>
<organism evidence="10 11">
    <name type="scientific">Anaeromicropila herbilytica</name>
    <dbReference type="NCBI Taxonomy" id="2785025"/>
    <lineage>
        <taxon>Bacteria</taxon>
        <taxon>Bacillati</taxon>
        <taxon>Bacillota</taxon>
        <taxon>Clostridia</taxon>
        <taxon>Lachnospirales</taxon>
        <taxon>Lachnospiraceae</taxon>
        <taxon>Anaeromicropila</taxon>
    </lineage>
</organism>
<feature type="transmembrane region" description="Helical" evidence="8">
    <location>
        <begin position="45"/>
        <end position="64"/>
    </location>
</feature>
<evidence type="ECO:0000313" key="10">
    <source>
        <dbReference type="EMBL" id="BCN29428.1"/>
    </source>
</evidence>
<feature type="transmembrane region" description="Helical" evidence="8">
    <location>
        <begin position="20"/>
        <end position="39"/>
    </location>
</feature>
<keyword evidence="6 8" id="KW-0472">Membrane</keyword>
<feature type="compositionally biased region" description="Acidic residues" evidence="7">
    <location>
        <begin position="485"/>
        <end position="498"/>
    </location>
</feature>
<dbReference type="AlphaFoldDB" id="A0A7R7EIK2"/>
<feature type="transmembrane region" description="Helical" evidence="8">
    <location>
        <begin position="154"/>
        <end position="177"/>
    </location>
</feature>
<feature type="transmembrane region" description="Helical" evidence="8">
    <location>
        <begin position="197"/>
        <end position="223"/>
    </location>
</feature>
<evidence type="ECO:0000256" key="7">
    <source>
        <dbReference type="SAM" id="MobiDB-lite"/>
    </source>
</evidence>
<sequence>MKSENIHGKEKGLSAWQLTMMAVGTVIGGSFFLGSAVVINATGPSVLLSFILGGILVYFILYALSEMTVSKPTAGSFQTYASDAYGPGLGFVVGWVYWTGMSLAMSSEATAVSILIREWFPGISIAVLGSVIIVGVTLLNLLGADKLSKLESGLAIIKVVAVVAFIVLAVLLIVGLIPGTRAAGVSQVATESFAPGGLGGFAGSLLIVMFAYSGFEIIGLAASETENPQETVPKAINYTVVLLVSIYIIAIGLLLFLTPTSILNERTSPFVAALNRWGMGWAGTIINFVLITAILSTMLAAMFGLGRMIRTLADAGQAPKWLDDTTDIPRKGILFTGVAMLLGLWFGLLLPSVYLFLVSSGGFAVLFTYAVIVASHIRFRKANGCPEGKCRLGAFPYSSLFVLVCLIIAMFSMPFIGGQTYGFIAGIAITVLYSVAYLIMKAVKNRQGISDNGDARQFQTRLSTEFSKELTFDKERKYDEGDRDSGEDEEEEYDDYNE</sequence>
<name>A0A7R7EIK2_9FIRM</name>
<feature type="transmembrane region" description="Helical" evidence="8">
    <location>
        <begin position="277"/>
        <end position="303"/>
    </location>
</feature>
<evidence type="ECO:0000256" key="8">
    <source>
        <dbReference type="SAM" id="Phobius"/>
    </source>
</evidence>
<feature type="transmembrane region" description="Helical" evidence="8">
    <location>
        <begin position="235"/>
        <end position="257"/>
    </location>
</feature>
<feature type="transmembrane region" description="Helical" evidence="8">
    <location>
        <begin position="85"/>
        <end position="107"/>
    </location>
</feature>
<dbReference type="GO" id="GO:0055085">
    <property type="term" value="P:transmembrane transport"/>
    <property type="evidence" value="ECO:0007669"/>
    <property type="project" value="InterPro"/>
</dbReference>
<feature type="domain" description="Amino acid permease/ SLC12A" evidence="9">
    <location>
        <begin position="18"/>
        <end position="442"/>
    </location>
</feature>
<accession>A0A7R7EIK2</accession>
<feature type="compositionally biased region" description="Basic and acidic residues" evidence="7">
    <location>
        <begin position="473"/>
        <end position="484"/>
    </location>
</feature>
<keyword evidence="11" id="KW-1185">Reference proteome</keyword>
<keyword evidence="4" id="KW-0029">Amino-acid transport</keyword>